<evidence type="ECO:0000313" key="2">
    <source>
        <dbReference type="EMBL" id="MET3726506.1"/>
    </source>
</evidence>
<comment type="caution">
    <text evidence="2">The sequence shown here is derived from an EMBL/GenBank/DDBJ whole genome shotgun (WGS) entry which is preliminary data.</text>
</comment>
<evidence type="ECO:0000313" key="3">
    <source>
        <dbReference type="Proteomes" id="UP001549097"/>
    </source>
</evidence>
<feature type="signal peptide" evidence="1">
    <location>
        <begin position="1"/>
        <end position="20"/>
    </location>
</feature>
<gene>
    <name evidence="2" type="ORF">ABID52_000087</name>
</gene>
<organism evidence="2 3">
    <name type="scientific">Fictibacillus halophilus</name>
    <dbReference type="NCBI Taxonomy" id="1610490"/>
    <lineage>
        <taxon>Bacteria</taxon>
        <taxon>Bacillati</taxon>
        <taxon>Bacillota</taxon>
        <taxon>Bacilli</taxon>
        <taxon>Bacillales</taxon>
        <taxon>Fictibacillaceae</taxon>
        <taxon>Fictibacillus</taxon>
    </lineage>
</organism>
<keyword evidence="3" id="KW-1185">Reference proteome</keyword>
<accession>A0ABV2LD30</accession>
<dbReference type="RefSeq" id="WP_233096516.1">
    <property type="nucleotide sequence ID" value="NZ_JAEACF010000001.1"/>
</dbReference>
<sequence>MYRKIIKMIMVLAIAFPIFASPLTAEAKAKQRVQGPCYSQNAIDLYSLQRRLWKDHVYWTRSYIVSATEGAKDQDAVLKRLLQNQTDIGNSIKPYYGDKAGNELGKLLTEHIVIAGQLVDAVKKGDTANAAKINKEWYRNADDIAKFMSKANSNWSEQQVKEMLYTHLKYVTDEVVARLKKDYAGEIVIFDKNKNHMVMFADEITNGIMKQFPDSFRTS</sequence>
<evidence type="ECO:0000256" key="1">
    <source>
        <dbReference type="SAM" id="SignalP"/>
    </source>
</evidence>
<dbReference type="Proteomes" id="UP001549097">
    <property type="component" value="Unassembled WGS sequence"/>
</dbReference>
<name>A0ABV2LD30_9BACL</name>
<proteinExistence type="predicted"/>
<dbReference type="EMBL" id="JBEPMP010000001">
    <property type="protein sequence ID" value="MET3726506.1"/>
    <property type="molecule type" value="Genomic_DNA"/>
</dbReference>
<feature type="chain" id="PRO_5046475170" evidence="1">
    <location>
        <begin position="21"/>
        <end position="219"/>
    </location>
</feature>
<protein>
    <submittedName>
        <fullName evidence="2">REP element-mobilizing transposase RayT</fullName>
    </submittedName>
</protein>
<reference evidence="2 3" key="1">
    <citation type="submission" date="2024-06" db="EMBL/GenBank/DDBJ databases">
        <title>Genomic Encyclopedia of Type Strains, Phase IV (KMG-IV): sequencing the most valuable type-strain genomes for metagenomic binning, comparative biology and taxonomic classification.</title>
        <authorList>
            <person name="Goeker M."/>
        </authorList>
    </citation>
    <scope>NUCLEOTIDE SEQUENCE [LARGE SCALE GENOMIC DNA]</scope>
    <source>
        <strain evidence="2 3">DSM 100124</strain>
    </source>
</reference>
<keyword evidence="1" id="KW-0732">Signal</keyword>